<evidence type="ECO:0000256" key="2">
    <source>
        <dbReference type="ARBA" id="ARBA00022898"/>
    </source>
</evidence>
<dbReference type="InterPro" id="IPR005814">
    <property type="entry name" value="Aminotrans_3"/>
</dbReference>
<organism evidence="4 5">
    <name type="scientific">Thalassospira profundimaris</name>
    <dbReference type="NCBI Taxonomy" id="502049"/>
    <lineage>
        <taxon>Bacteria</taxon>
        <taxon>Pseudomonadati</taxon>
        <taxon>Pseudomonadota</taxon>
        <taxon>Alphaproteobacteria</taxon>
        <taxon>Rhodospirillales</taxon>
        <taxon>Thalassospiraceae</taxon>
        <taxon>Thalassospira</taxon>
    </lineage>
</organism>
<dbReference type="Gene3D" id="3.40.640.10">
    <property type="entry name" value="Type I PLP-dependent aspartate aminotransferase-like (Major domain)"/>
    <property type="match status" value="1"/>
</dbReference>
<evidence type="ECO:0000256" key="1">
    <source>
        <dbReference type="ARBA" id="ARBA00001933"/>
    </source>
</evidence>
<accession>A0A367WBW9</accession>
<reference evidence="4 5" key="1">
    <citation type="submission" date="2014-07" db="EMBL/GenBank/DDBJ databases">
        <title>Draft genome sequence of Thalassospira profundimaris 35.</title>
        <authorList>
            <person name="Lai Q."/>
            <person name="Shao Z."/>
        </authorList>
    </citation>
    <scope>NUCLEOTIDE SEQUENCE [LARGE SCALE GENOMIC DNA]</scope>
    <source>
        <strain evidence="4 5">35</strain>
    </source>
</reference>
<dbReference type="SUPFAM" id="SSF53383">
    <property type="entry name" value="PLP-dependent transferases"/>
    <property type="match status" value="1"/>
</dbReference>
<protein>
    <recommendedName>
        <fullName evidence="6">Aminotransferase class III</fullName>
    </recommendedName>
</protein>
<dbReference type="GO" id="GO:0030170">
    <property type="term" value="F:pyridoxal phosphate binding"/>
    <property type="evidence" value="ECO:0007669"/>
    <property type="project" value="InterPro"/>
</dbReference>
<sequence>MNKSLIFANSSDLYNRASKIIPTATQTFSKSRMQFPKGKSPDFLKRGHGSHVWDVDGNEYIDFLMGLLSNLLGYADPDVNSAVVRQLEKGVSFSLATELEVELAEKIQNLMPSMEMVRFGKNGTDATSAAVRVARAATGKDGVIAIGYHGWQDWYVGATSRHKGVPQAVSELTKKVPYNDLVALEAMIARMRDNVACVILEPMSVVEPFPGYLKGIREITEKKGIVLIFDEVVTGFRLAKGGAQELFGVRPDLTAIGKGMGNGFPISAVGGRRDLMMEFENVFFSGTFGGEALSLAASIAVIDKINREDVIGNIWQKGELLRSGILAEIRKCGLDSAIKLQGVAPWQILSFDKIHSASAAEVKTFVAVGLITSGILTTGTFNMSFSHSIEDIEETVSSLARIFSALTEEAKVPGLGERLGCPLIEPVFKVRD</sequence>
<dbReference type="PROSITE" id="PS00600">
    <property type="entry name" value="AA_TRANSFER_CLASS_3"/>
    <property type="match status" value="1"/>
</dbReference>
<dbReference type="CDD" id="cd00610">
    <property type="entry name" value="OAT_like"/>
    <property type="match status" value="1"/>
</dbReference>
<dbReference type="InterPro" id="IPR015421">
    <property type="entry name" value="PyrdxlP-dep_Trfase_major"/>
</dbReference>
<evidence type="ECO:0000256" key="3">
    <source>
        <dbReference type="RuleBase" id="RU003560"/>
    </source>
</evidence>
<gene>
    <name evidence="4" type="ORF">TH19_03450</name>
</gene>
<dbReference type="PANTHER" id="PTHR43713">
    <property type="entry name" value="GLUTAMATE-1-SEMIALDEHYDE 2,1-AMINOMUTASE"/>
    <property type="match status" value="1"/>
</dbReference>
<dbReference type="EMBL" id="JPWF01000002">
    <property type="protein sequence ID" value="RCK38867.1"/>
    <property type="molecule type" value="Genomic_DNA"/>
</dbReference>
<dbReference type="AlphaFoldDB" id="A0A367WBW9"/>
<dbReference type="RefSeq" id="WP_114100923.1">
    <property type="nucleotide sequence ID" value="NZ_JPWF01000002.1"/>
</dbReference>
<dbReference type="InterPro" id="IPR049704">
    <property type="entry name" value="Aminotrans_3_PPA_site"/>
</dbReference>
<dbReference type="Gene3D" id="3.90.1150.10">
    <property type="entry name" value="Aspartate Aminotransferase, domain 1"/>
    <property type="match status" value="1"/>
</dbReference>
<evidence type="ECO:0008006" key="6">
    <source>
        <dbReference type="Google" id="ProtNLM"/>
    </source>
</evidence>
<name>A0A367WBW9_9PROT</name>
<dbReference type="Proteomes" id="UP000253226">
    <property type="component" value="Unassembled WGS sequence"/>
</dbReference>
<evidence type="ECO:0000313" key="5">
    <source>
        <dbReference type="Proteomes" id="UP000253226"/>
    </source>
</evidence>
<dbReference type="Pfam" id="PF00202">
    <property type="entry name" value="Aminotran_3"/>
    <property type="match status" value="1"/>
</dbReference>
<comment type="similarity">
    <text evidence="3">Belongs to the class-III pyridoxal-phosphate-dependent aminotransferase family.</text>
</comment>
<dbReference type="GO" id="GO:0008483">
    <property type="term" value="F:transaminase activity"/>
    <property type="evidence" value="ECO:0007669"/>
    <property type="project" value="InterPro"/>
</dbReference>
<comment type="cofactor">
    <cofactor evidence="1">
        <name>pyridoxal 5'-phosphate</name>
        <dbReference type="ChEBI" id="CHEBI:597326"/>
    </cofactor>
</comment>
<proteinExistence type="inferred from homology"/>
<dbReference type="InterPro" id="IPR015424">
    <property type="entry name" value="PyrdxlP-dep_Trfase"/>
</dbReference>
<comment type="caution">
    <text evidence="4">The sequence shown here is derived from an EMBL/GenBank/DDBJ whole genome shotgun (WGS) entry which is preliminary data.</text>
</comment>
<dbReference type="InterPro" id="IPR015422">
    <property type="entry name" value="PyrdxlP-dep_Trfase_small"/>
</dbReference>
<evidence type="ECO:0000313" key="4">
    <source>
        <dbReference type="EMBL" id="RCK38867.1"/>
    </source>
</evidence>
<dbReference type="PANTHER" id="PTHR43713:SF3">
    <property type="entry name" value="GLUTAMATE-1-SEMIALDEHYDE 2,1-AMINOMUTASE 1, CHLOROPLASTIC-RELATED"/>
    <property type="match status" value="1"/>
</dbReference>
<dbReference type="OrthoDB" id="9801834at2"/>
<keyword evidence="2 3" id="KW-0663">Pyridoxal phosphate</keyword>